<keyword evidence="3" id="KW-1185">Reference proteome</keyword>
<organism evidence="2 3">
    <name type="scientific">Nonomuraea purpurea</name>
    <dbReference type="NCBI Taxonomy" id="1849276"/>
    <lineage>
        <taxon>Bacteria</taxon>
        <taxon>Bacillati</taxon>
        <taxon>Actinomycetota</taxon>
        <taxon>Actinomycetes</taxon>
        <taxon>Streptosporangiales</taxon>
        <taxon>Streptosporangiaceae</taxon>
        <taxon>Nonomuraea</taxon>
    </lineage>
</organism>
<evidence type="ECO:0000313" key="3">
    <source>
        <dbReference type="Proteomes" id="UP001595851"/>
    </source>
</evidence>
<keyword evidence="1" id="KW-0472">Membrane</keyword>
<reference evidence="3" key="1">
    <citation type="journal article" date="2019" name="Int. J. Syst. Evol. Microbiol.">
        <title>The Global Catalogue of Microorganisms (GCM) 10K type strain sequencing project: providing services to taxonomists for standard genome sequencing and annotation.</title>
        <authorList>
            <consortium name="The Broad Institute Genomics Platform"/>
            <consortium name="The Broad Institute Genome Sequencing Center for Infectious Disease"/>
            <person name="Wu L."/>
            <person name="Ma J."/>
        </authorList>
    </citation>
    <scope>NUCLEOTIDE SEQUENCE [LARGE SCALE GENOMIC DNA]</scope>
    <source>
        <strain evidence="3">TBRC 1276</strain>
    </source>
</reference>
<gene>
    <name evidence="2" type="ORF">ACFOY2_27920</name>
</gene>
<protein>
    <submittedName>
        <fullName evidence="2">Uncharacterized protein</fullName>
    </submittedName>
</protein>
<name>A0ABV8GAS8_9ACTN</name>
<evidence type="ECO:0000313" key="2">
    <source>
        <dbReference type="EMBL" id="MFC4011086.1"/>
    </source>
</evidence>
<feature type="transmembrane region" description="Helical" evidence="1">
    <location>
        <begin position="174"/>
        <end position="198"/>
    </location>
</feature>
<dbReference type="RefSeq" id="WP_379531035.1">
    <property type="nucleotide sequence ID" value="NZ_JBHSBI010000014.1"/>
</dbReference>
<dbReference type="Proteomes" id="UP001595851">
    <property type="component" value="Unassembled WGS sequence"/>
</dbReference>
<comment type="caution">
    <text evidence="2">The sequence shown here is derived from an EMBL/GenBank/DDBJ whole genome shotgun (WGS) entry which is preliminary data.</text>
</comment>
<dbReference type="EMBL" id="JBHSBI010000014">
    <property type="protein sequence ID" value="MFC4011086.1"/>
    <property type="molecule type" value="Genomic_DNA"/>
</dbReference>
<feature type="transmembrane region" description="Helical" evidence="1">
    <location>
        <begin position="144"/>
        <end position="168"/>
    </location>
</feature>
<keyword evidence="1" id="KW-1133">Transmembrane helix</keyword>
<proteinExistence type="predicted"/>
<evidence type="ECO:0000256" key="1">
    <source>
        <dbReference type="SAM" id="Phobius"/>
    </source>
</evidence>
<accession>A0ABV8GAS8</accession>
<sequence>MNQLRPIAGATKGSRRPKTVLISDGATLTVTDNASGHSLRVTPAALYTYKYVQQSTTKSGHDPKLPSVKGMAALDADGLVLLDLPGEWYKTDVERFIAKSGIPLVDARSQPPHQVRTTLASRAPGWQRLRGLPDRALRKWQKPAAIGAGAVGLITMAYLVSVGLWGAWRGLSAVGSMFLDLLHVKWLGVAFSPALLFIRPVRARLHRWRTKRGFVLGLPWGLNLRTEPYDKIRIIHGSHVITELRTGESPGQAFSLLLYYHEDLTGLFILDRPGRALHHLPGPWSPEVANTFAKRNKLILAVHRLTRDEYLALTKNTQEATP</sequence>
<keyword evidence="1" id="KW-0812">Transmembrane</keyword>